<dbReference type="InterPro" id="IPR027951">
    <property type="entry name" value="Nepro_N"/>
</dbReference>
<sequence length="529" mass="60488">AVSCWKMAVEPWNKLNIAFPSSKASFNIQRSEGTENCIKALVKACKTVLNLLRSRSLKVEQKTLIILLHTFYNRLRQHKTYRALKRVEQCFKRLNCMNLEGSIEDLVHLCPSKFKRSAVKNTDEYPVPSQPVLEWVTVKILGGCKLFLCLLDSCSKAFLLSIQHLYWEEYIVLNIVVLGLLSRIWVLFRGILKHLEPLYEKLFALLREVSAIQNLPYVKGYVFPIALKTFLGPSYSKLIKLKLLTVSPLICDKVLGATGLLNRLFSAEQQPPLSAHEDRDTEAVVKGNKKAISRVLKIVDLGCQVQKKRASALDVLEFDVKSLCKRPNYIVQEVGFNSIAIKTKAPLRRQQNVFSGQPFGAELQAARSFSELVGALRKVTLWCRKRKLTLETCYLRHRLSKCNRLKQVEALGYSLNKKLDFIKTAICKSLSQPRNIQRKRAAPGRRWSLRNWQHLRQSYSTSNKSQPGDLKWKNTEFGRRWSLQNLRHVKRSSSTSKKIQTAESKSELTVAKSKIEIDDIDDIFASIGL</sequence>
<dbReference type="EMBL" id="AFYH01057204">
    <property type="status" value="NOT_ANNOTATED_CDS"/>
    <property type="molecule type" value="Genomic_DNA"/>
</dbReference>
<evidence type="ECO:0000313" key="2">
    <source>
        <dbReference type="Ensembl" id="ENSLACP00000009850.1"/>
    </source>
</evidence>
<gene>
    <name evidence="2" type="primary">NEPRO</name>
</gene>
<accession>H3AJM9</accession>
<dbReference type="PANTHER" id="PTHR34761">
    <property type="entry name" value="NUCLEOLUS AND NEURAL PROGENITOR PROTEIN"/>
    <property type="match status" value="1"/>
</dbReference>
<feature type="domain" description="Nucleolus and neural progenitor protein-like N-terminal" evidence="1">
    <location>
        <begin position="12"/>
        <end position="203"/>
    </location>
</feature>
<dbReference type="eggNOG" id="ENOG502QTP3">
    <property type="taxonomic scope" value="Eukaryota"/>
</dbReference>
<protein>
    <submittedName>
        <fullName evidence="2">Nucleolus and neural progenitor protein</fullName>
    </submittedName>
</protein>
<dbReference type="EMBL" id="AFYH01057205">
    <property type="status" value="NOT_ANNOTATED_CDS"/>
    <property type="molecule type" value="Genomic_DNA"/>
</dbReference>
<dbReference type="GeneTree" id="ENSGT00390000007644"/>
<dbReference type="EMBL" id="AFYH01057203">
    <property type="status" value="NOT_ANNOTATED_CDS"/>
    <property type="molecule type" value="Genomic_DNA"/>
</dbReference>
<reference evidence="3" key="1">
    <citation type="submission" date="2011-08" db="EMBL/GenBank/DDBJ databases">
        <title>The draft genome of Latimeria chalumnae.</title>
        <authorList>
            <person name="Di Palma F."/>
            <person name="Alfoldi J."/>
            <person name="Johnson J."/>
            <person name="Berlin A."/>
            <person name="Gnerre S."/>
            <person name="Jaffe D."/>
            <person name="MacCallum I."/>
            <person name="Young S."/>
            <person name="Walker B.J."/>
            <person name="Lander E."/>
            <person name="Lindblad-Toh K."/>
        </authorList>
    </citation>
    <scope>NUCLEOTIDE SEQUENCE [LARGE SCALE GENOMIC DNA]</scope>
    <source>
        <strain evidence="3">Wild caught</strain>
    </source>
</reference>
<organism evidence="2 3">
    <name type="scientific">Latimeria chalumnae</name>
    <name type="common">Coelacanth</name>
    <dbReference type="NCBI Taxonomy" id="7897"/>
    <lineage>
        <taxon>Eukaryota</taxon>
        <taxon>Metazoa</taxon>
        <taxon>Chordata</taxon>
        <taxon>Craniata</taxon>
        <taxon>Vertebrata</taxon>
        <taxon>Euteleostomi</taxon>
        <taxon>Coelacanthiformes</taxon>
        <taxon>Coelacanthidae</taxon>
        <taxon>Latimeria</taxon>
    </lineage>
</organism>
<dbReference type="GO" id="GO:0005634">
    <property type="term" value="C:nucleus"/>
    <property type="evidence" value="ECO:0007669"/>
    <property type="project" value="TreeGrafter"/>
</dbReference>
<dbReference type="OMA" id="EFVLMKI"/>
<dbReference type="HOGENOM" id="CLU_035014_0_0_1"/>
<dbReference type="GO" id="GO:0045747">
    <property type="term" value="P:positive regulation of Notch signaling pathway"/>
    <property type="evidence" value="ECO:0007669"/>
    <property type="project" value="TreeGrafter"/>
</dbReference>
<dbReference type="STRING" id="7897.ENSLACP00000009850"/>
<dbReference type="AlphaFoldDB" id="H3AJM9"/>
<dbReference type="EMBL" id="AFYH01057202">
    <property type="status" value="NOT_ANNOTATED_CDS"/>
    <property type="molecule type" value="Genomic_DNA"/>
</dbReference>
<dbReference type="Bgee" id="ENSLACG00000008685">
    <property type="expression patterns" value="Expressed in chordate pharynx and 4 other cell types or tissues"/>
</dbReference>
<dbReference type="PANTHER" id="PTHR34761:SF1">
    <property type="entry name" value="NUCLEOLUS AND NEURAL PROGENITOR PROTEIN"/>
    <property type="match status" value="1"/>
</dbReference>
<dbReference type="EMBL" id="AFYH01057206">
    <property type="status" value="NOT_ANNOTATED_CDS"/>
    <property type="molecule type" value="Genomic_DNA"/>
</dbReference>
<keyword evidence="3" id="KW-1185">Reference proteome</keyword>
<evidence type="ECO:0000259" key="1">
    <source>
        <dbReference type="Pfam" id="PF14780"/>
    </source>
</evidence>
<dbReference type="Pfam" id="PF14780">
    <property type="entry name" value="NEPRO_N"/>
    <property type="match status" value="1"/>
</dbReference>
<reference evidence="2" key="3">
    <citation type="submission" date="2025-09" db="UniProtKB">
        <authorList>
            <consortium name="Ensembl"/>
        </authorList>
    </citation>
    <scope>IDENTIFICATION</scope>
</reference>
<proteinExistence type="predicted"/>
<dbReference type="Ensembl" id="ENSLACT00000009926.1">
    <property type="protein sequence ID" value="ENSLACP00000009850.1"/>
    <property type="gene ID" value="ENSLACG00000008685.1"/>
</dbReference>
<evidence type="ECO:0000313" key="3">
    <source>
        <dbReference type="Proteomes" id="UP000008672"/>
    </source>
</evidence>
<name>H3AJM9_LATCH</name>
<dbReference type="FunCoup" id="H3AJM9">
    <property type="interactions" value="2254"/>
</dbReference>
<reference evidence="2" key="2">
    <citation type="submission" date="2025-08" db="UniProtKB">
        <authorList>
            <consortium name="Ensembl"/>
        </authorList>
    </citation>
    <scope>IDENTIFICATION</scope>
</reference>
<dbReference type="InParanoid" id="H3AJM9"/>
<dbReference type="InterPro" id="IPR052835">
    <property type="entry name" value="Nepro"/>
</dbReference>
<dbReference type="Proteomes" id="UP000008672">
    <property type="component" value="Unassembled WGS sequence"/>
</dbReference>